<dbReference type="Proteomes" id="UP001214576">
    <property type="component" value="Unassembled WGS sequence"/>
</dbReference>
<organism evidence="2 3">
    <name type="scientific">Ovis ammon polii</name>
    <dbReference type="NCBI Taxonomy" id="230172"/>
    <lineage>
        <taxon>Eukaryota</taxon>
        <taxon>Metazoa</taxon>
        <taxon>Chordata</taxon>
        <taxon>Craniata</taxon>
        <taxon>Vertebrata</taxon>
        <taxon>Euteleostomi</taxon>
        <taxon>Mammalia</taxon>
        <taxon>Eutheria</taxon>
        <taxon>Laurasiatheria</taxon>
        <taxon>Artiodactyla</taxon>
        <taxon>Ruminantia</taxon>
        <taxon>Pecora</taxon>
        <taxon>Bovidae</taxon>
        <taxon>Caprinae</taxon>
        <taxon>Ovis</taxon>
    </lineage>
</organism>
<feature type="compositionally biased region" description="Low complexity" evidence="1">
    <location>
        <begin position="197"/>
        <end position="210"/>
    </location>
</feature>
<proteinExistence type="predicted"/>
<sequence>MRKTRISETTSDQRSEEKASLGFHLDVTNDFLFGNGKKHAFVPPAPFLLLAKEGERIQHHFKRLHLYPWDSPGKNIGVGSHALLLGIFLTKGSNLGGLHCSRLFYQESELPGKPTKEVYKDNRKHESDVKTNEGSKTQSFSKTTYHLSTAITLYSTEDTQTLPSVGQANEESEDQAAAAAAAAAAAKSLQSCTTPCDPIDGSPPGSPIPGILQARTLERVAISFSDA</sequence>
<evidence type="ECO:0000313" key="3">
    <source>
        <dbReference type="Proteomes" id="UP001214576"/>
    </source>
</evidence>
<keyword evidence="3" id="KW-1185">Reference proteome</keyword>
<evidence type="ECO:0000313" key="2">
    <source>
        <dbReference type="EMBL" id="KAI4549462.1"/>
    </source>
</evidence>
<comment type="caution">
    <text evidence="2">The sequence shown here is derived from an EMBL/GenBank/DDBJ whole genome shotgun (WGS) entry which is preliminary data.</text>
</comment>
<feature type="region of interest" description="Disordered" evidence="1">
    <location>
        <begin position="191"/>
        <end position="210"/>
    </location>
</feature>
<name>A0AAD4YJ30_OVIAM</name>
<gene>
    <name evidence="2" type="ORF">MG293_001792</name>
</gene>
<reference evidence="2" key="1">
    <citation type="submission" date="2022-03" db="EMBL/GenBank/DDBJ databases">
        <title>Genomic analyses of argali, domestic sheep and their hybrids provide insights into chromosomal evolution, heterosis and genetic basis of agronomic traits.</title>
        <authorList>
            <person name="Li M."/>
        </authorList>
    </citation>
    <scope>NUCLEOTIDE SEQUENCE</scope>
    <source>
        <strain evidence="2">CAU-MHL-2022a</strain>
        <tissue evidence="2">Skin</tissue>
    </source>
</reference>
<protein>
    <submittedName>
        <fullName evidence="2">Uncharacterized protein</fullName>
    </submittedName>
</protein>
<feature type="region of interest" description="Disordered" evidence="1">
    <location>
        <begin position="114"/>
        <end position="137"/>
    </location>
</feature>
<evidence type="ECO:0000256" key="1">
    <source>
        <dbReference type="SAM" id="MobiDB-lite"/>
    </source>
</evidence>
<dbReference type="EMBL" id="JAKZEL010000001">
    <property type="protein sequence ID" value="KAI4549462.1"/>
    <property type="molecule type" value="Genomic_DNA"/>
</dbReference>
<accession>A0AAD4YJ30</accession>
<feature type="compositionally biased region" description="Basic and acidic residues" evidence="1">
    <location>
        <begin position="114"/>
        <end position="133"/>
    </location>
</feature>
<dbReference type="AlphaFoldDB" id="A0AAD4YJ30"/>